<name>A0ABR1B4U0_POLSC</name>
<feature type="compositionally biased region" description="Basic and acidic residues" evidence="1">
    <location>
        <begin position="57"/>
        <end position="71"/>
    </location>
</feature>
<dbReference type="Proteomes" id="UP001359485">
    <property type="component" value="Unassembled WGS sequence"/>
</dbReference>
<dbReference type="EMBL" id="JAWJWF010000003">
    <property type="protein sequence ID" value="KAK6634944.1"/>
    <property type="molecule type" value="Genomic_DNA"/>
</dbReference>
<proteinExistence type="predicted"/>
<evidence type="ECO:0000313" key="3">
    <source>
        <dbReference type="Proteomes" id="UP001359485"/>
    </source>
</evidence>
<feature type="compositionally biased region" description="Acidic residues" evidence="1">
    <location>
        <begin position="1"/>
        <end position="10"/>
    </location>
</feature>
<protein>
    <submittedName>
        <fullName evidence="2">Uncharacterized protein</fullName>
    </submittedName>
</protein>
<reference evidence="2 3" key="1">
    <citation type="submission" date="2023-09" db="EMBL/GenBank/DDBJ databases">
        <title>Genomes of two closely related lineages of the louse Polyplax serrata with different host specificities.</title>
        <authorList>
            <person name="Martinu J."/>
            <person name="Tarabai H."/>
            <person name="Stefka J."/>
            <person name="Hypsa V."/>
        </authorList>
    </citation>
    <scope>NUCLEOTIDE SEQUENCE [LARGE SCALE GENOMIC DNA]</scope>
    <source>
        <strain evidence="2">98ZLc_SE</strain>
    </source>
</reference>
<sequence>MATAVSEDEEDRAREKEGHPERKPVTDRKGRAILDGYPQVLVDDVTSKGRIAGGRFRRGEIEREGHTERMGMAEPLDDEGVGCPVEGGKGPRVE</sequence>
<keyword evidence="3" id="KW-1185">Reference proteome</keyword>
<evidence type="ECO:0000313" key="2">
    <source>
        <dbReference type="EMBL" id="KAK6634944.1"/>
    </source>
</evidence>
<feature type="compositionally biased region" description="Basic and acidic residues" evidence="1">
    <location>
        <begin position="11"/>
        <end position="31"/>
    </location>
</feature>
<evidence type="ECO:0000256" key="1">
    <source>
        <dbReference type="SAM" id="MobiDB-lite"/>
    </source>
</evidence>
<organism evidence="2 3">
    <name type="scientific">Polyplax serrata</name>
    <name type="common">Common mouse louse</name>
    <dbReference type="NCBI Taxonomy" id="468196"/>
    <lineage>
        <taxon>Eukaryota</taxon>
        <taxon>Metazoa</taxon>
        <taxon>Ecdysozoa</taxon>
        <taxon>Arthropoda</taxon>
        <taxon>Hexapoda</taxon>
        <taxon>Insecta</taxon>
        <taxon>Pterygota</taxon>
        <taxon>Neoptera</taxon>
        <taxon>Paraneoptera</taxon>
        <taxon>Psocodea</taxon>
        <taxon>Troctomorpha</taxon>
        <taxon>Phthiraptera</taxon>
        <taxon>Anoplura</taxon>
        <taxon>Polyplacidae</taxon>
        <taxon>Polyplax</taxon>
    </lineage>
</organism>
<accession>A0ABR1B4U0</accession>
<gene>
    <name evidence="2" type="ORF">RUM44_000191</name>
</gene>
<feature type="region of interest" description="Disordered" evidence="1">
    <location>
        <begin position="56"/>
        <end position="94"/>
    </location>
</feature>
<comment type="caution">
    <text evidence="2">The sequence shown here is derived from an EMBL/GenBank/DDBJ whole genome shotgun (WGS) entry which is preliminary data.</text>
</comment>
<feature type="region of interest" description="Disordered" evidence="1">
    <location>
        <begin position="1"/>
        <end position="31"/>
    </location>
</feature>